<evidence type="ECO:0000313" key="2">
    <source>
        <dbReference type="WBParaSite" id="PS1159_v2.g7176.t1"/>
    </source>
</evidence>
<dbReference type="Proteomes" id="UP000887580">
    <property type="component" value="Unplaced"/>
</dbReference>
<dbReference type="WBParaSite" id="PS1159_v2.g7176.t1">
    <property type="protein sequence ID" value="PS1159_v2.g7176.t1"/>
    <property type="gene ID" value="PS1159_v2.g7176"/>
</dbReference>
<reference evidence="2" key="1">
    <citation type="submission" date="2022-11" db="UniProtKB">
        <authorList>
            <consortium name="WormBaseParasite"/>
        </authorList>
    </citation>
    <scope>IDENTIFICATION</scope>
</reference>
<organism evidence="1 2">
    <name type="scientific">Panagrolaimus sp. PS1159</name>
    <dbReference type="NCBI Taxonomy" id="55785"/>
    <lineage>
        <taxon>Eukaryota</taxon>
        <taxon>Metazoa</taxon>
        <taxon>Ecdysozoa</taxon>
        <taxon>Nematoda</taxon>
        <taxon>Chromadorea</taxon>
        <taxon>Rhabditida</taxon>
        <taxon>Tylenchina</taxon>
        <taxon>Panagrolaimomorpha</taxon>
        <taxon>Panagrolaimoidea</taxon>
        <taxon>Panagrolaimidae</taxon>
        <taxon>Panagrolaimus</taxon>
    </lineage>
</organism>
<proteinExistence type="predicted"/>
<evidence type="ECO:0000313" key="1">
    <source>
        <dbReference type="Proteomes" id="UP000887580"/>
    </source>
</evidence>
<name>A0AC35GNA8_9BILA</name>
<sequence length="177" mass="20386">MLLSSNLRKQVKLSLTSKTKIVFNETIEFSVVVSPKEGFCYNLHIEDVKGKFTNLRVGSINSQNYLPFDQSTGTYQTSAAQLLSPYNFVIEFEAKFKAITSLTWSAAFYFSGAQLKFLNVFECYEGKLDFANYEFYKLQWFIKKVEEGTVEITIKNPDNIQINGKVYFSTFYQNCLP</sequence>
<protein>
    <submittedName>
        <fullName evidence="2">Uncharacterized protein</fullName>
    </submittedName>
</protein>
<accession>A0AC35GNA8</accession>